<keyword evidence="2" id="KW-1133">Transmembrane helix</keyword>
<keyword evidence="2" id="KW-0472">Membrane</keyword>
<dbReference type="Proteomes" id="UP000240883">
    <property type="component" value="Unassembled WGS sequence"/>
</dbReference>
<keyword evidence="3" id="KW-0732">Signal</keyword>
<dbReference type="OrthoDB" id="5426678at2759"/>
<evidence type="ECO:0000256" key="2">
    <source>
        <dbReference type="SAM" id="Phobius"/>
    </source>
</evidence>
<protein>
    <recommendedName>
        <fullName evidence="6">WSC domain-containing protein</fullName>
    </recommendedName>
</protein>
<proteinExistence type="predicted"/>
<evidence type="ECO:0000313" key="5">
    <source>
        <dbReference type="Proteomes" id="UP000240883"/>
    </source>
</evidence>
<evidence type="ECO:0000256" key="1">
    <source>
        <dbReference type="SAM" id="MobiDB-lite"/>
    </source>
</evidence>
<evidence type="ECO:0008006" key="6">
    <source>
        <dbReference type="Google" id="ProtNLM"/>
    </source>
</evidence>
<name>A0A2T2N3Q0_CORCC</name>
<evidence type="ECO:0000313" key="4">
    <source>
        <dbReference type="EMBL" id="PSN60063.1"/>
    </source>
</evidence>
<feature type="region of interest" description="Disordered" evidence="1">
    <location>
        <begin position="222"/>
        <end position="247"/>
    </location>
</feature>
<dbReference type="CDD" id="cd12087">
    <property type="entry name" value="TM_EGFR-like"/>
    <property type="match status" value="1"/>
</dbReference>
<gene>
    <name evidence="4" type="ORF">BS50DRAFT_626341</name>
</gene>
<feature type="compositionally biased region" description="Low complexity" evidence="1">
    <location>
        <begin position="222"/>
        <end position="235"/>
    </location>
</feature>
<dbReference type="EMBL" id="KZ678151">
    <property type="protein sequence ID" value="PSN60063.1"/>
    <property type="molecule type" value="Genomic_DNA"/>
</dbReference>
<dbReference type="PANTHER" id="PTHR16861">
    <property type="entry name" value="GLYCOPROTEIN 38"/>
    <property type="match status" value="1"/>
</dbReference>
<evidence type="ECO:0000256" key="3">
    <source>
        <dbReference type="SAM" id="SignalP"/>
    </source>
</evidence>
<feature type="chain" id="PRO_5015653387" description="WSC domain-containing protein" evidence="3">
    <location>
        <begin position="21"/>
        <end position="350"/>
    </location>
</feature>
<organism evidence="4 5">
    <name type="scientific">Corynespora cassiicola Philippines</name>
    <dbReference type="NCBI Taxonomy" id="1448308"/>
    <lineage>
        <taxon>Eukaryota</taxon>
        <taxon>Fungi</taxon>
        <taxon>Dikarya</taxon>
        <taxon>Ascomycota</taxon>
        <taxon>Pezizomycotina</taxon>
        <taxon>Dothideomycetes</taxon>
        <taxon>Pleosporomycetidae</taxon>
        <taxon>Pleosporales</taxon>
        <taxon>Corynesporascaceae</taxon>
        <taxon>Corynespora</taxon>
    </lineage>
</organism>
<sequence>MLKQGVRSAILISLLALGHALEVSPGSPCASRCLDKPAEGDPNNRDDSLTWNTDLSCFDWQYTQENGTDVGKKFADCQACMQASAYEDNEWRERDTGWFMFNNKGTIDWCLFGKFAEESNPNITDTFPYRQCNTACRNIQSASDFRIKSDPRGYEFCDHNGDYTTDPDECISCLYNTTGLTILGNILSTTREMCKTKPGKIFDYNHNVYTASRLQISSITSSSSASSTTAPSQSPVPNPSSESSADSGISKGAIAGIVLGALIGIIVVLVGILLMLKRAKKRRAATLKGEESGASDMPGSNPYNEMESQGKNDHPYQGGLYETDGHTSPVELSAGRATVELPSHLNRPGF</sequence>
<dbReference type="AlphaFoldDB" id="A0A2T2N3Q0"/>
<accession>A0A2T2N3Q0</accession>
<feature type="signal peptide" evidence="3">
    <location>
        <begin position="1"/>
        <end position="20"/>
    </location>
</feature>
<feature type="region of interest" description="Disordered" evidence="1">
    <location>
        <begin position="284"/>
        <end position="350"/>
    </location>
</feature>
<keyword evidence="2" id="KW-0812">Transmembrane</keyword>
<reference evidence="4 5" key="1">
    <citation type="journal article" date="2018" name="Front. Microbiol.">
        <title>Genome-Wide Analysis of Corynespora cassiicola Leaf Fall Disease Putative Effectors.</title>
        <authorList>
            <person name="Lopez D."/>
            <person name="Ribeiro S."/>
            <person name="Label P."/>
            <person name="Fumanal B."/>
            <person name="Venisse J.S."/>
            <person name="Kohler A."/>
            <person name="de Oliveira R.R."/>
            <person name="Labutti K."/>
            <person name="Lipzen A."/>
            <person name="Lail K."/>
            <person name="Bauer D."/>
            <person name="Ohm R.A."/>
            <person name="Barry K.W."/>
            <person name="Spatafora J."/>
            <person name="Grigoriev I.V."/>
            <person name="Martin F.M."/>
            <person name="Pujade-Renaud V."/>
        </authorList>
    </citation>
    <scope>NUCLEOTIDE SEQUENCE [LARGE SCALE GENOMIC DNA]</scope>
    <source>
        <strain evidence="4 5">Philippines</strain>
    </source>
</reference>
<feature type="transmembrane region" description="Helical" evidence="2">
    <location>
        <begin position="253"/>
        <end position="276"/>
    </location>
</feature>
<dbReference type="PANTHER" id="PTHR16861:SF4">
    <property type="entry name" value="SH3 DOMAIN PROTEIN (AFU_ORTHOLOGUE AFUA_1G13610)"/>
    <property type="match status" value="1"/>
</dbReference>
<keyword evidence="5" id="KW-1185">Reference proteome</keyword>